<name>A0A7U3NN04_9CYAN</name>
<protein>
    <submittedName>
        <fullName evidence="1">Uncharacterized protein</fullName>
    </submittedName>
</protein>
<dbReference type="AlphaFoldDB" id="A0A7U3NN04"/>
<dbReference type="KEGG" id="aee:IM676_14295"/>
<accession>A0A7U3NN04</accession>
<keyword evidence="2" id="KW-1185">Reference proteome</keyword>
<dbReference type="Proteomes" id="UP000593846">
    <property type="component" value="Chromosome"/>
</dbReference>
<evidence type="ECO:0000313" key="1">
    <source>
        <dbReference type="EMBL" id="QOV21875.1"/>
    </source>
</evidence>
<evidence type="ECO:0000313" key="2">
    <source>
        <dbReference type="Proteomes" id="UP000593846"/>
    </source>
</evidence>
<organism evidence="1 2">
    <name type="scientific">Anabaenopsis elenkinii CCIBt3563</name>
    <dbReference type="NCBI Taxonomy" id="2779889"/>
    <lineage>
        <taxon>Bacteria</taxon>
        <taxon>Bacillati</taxon>
        <taxon>Cyanobacteriota</taxon>
        <taxon>Cyanophyceae</taxon>
        <taxon>Nostocales</taxon>
        <taxon>Nodulariaceae</taxon>
        <taxon>Anabaenopsis</taxon>
    </lineage>
</organism>
<sequence>MYVIILTECVAILYTPLPLQGDGLGVGSNLIPPSTQGDRPSISILMRRFYLYPRVDDKLTAILT</sequence>
<proteinExistence type="predicted"/>
<dbReference type="EMBL" id="CP063311">
    <property type="protein sequence ID" value="QOV21875.1"/>
    <property type="molecule type" value="Genomic_DNA"/>
</dbReference>
<reference evidence="2" key="1">
    <citation type="submission" date="2020-10" db="EMBL/GenBank/DDBJ databases">
        <title>Genome-based taxonomic classification of the species Anabaenopsis elenkinii.</title>
        <authorList>
            <person name="Delbaje E."/>
            <person name="Andreote A.P.D."/>
            <person name="Pellegrinetti T.A."/>
            <person name="Cruz R.B."/>
            <person name="Branco L.H.Z."/>
            <person name="Fiore M.F."/>
        </authorList>
    </citation>
    <scope>NUCLEOTIDE SEQUENCE [LARGE SCALE GENOMIC DNA]</scope>
    <source>
        <strain evidence="2">CCIBt3563</strain>
    </source>
</reference>
<gene>
    <name evidence="1" type="ORF">IM676_14295</name>
</gene>